<sequence>MKTATLALAAASLLQLTLAQPFRARPHQHQHEKKNAEPDKVVIIYQNADGQPTSTTTSTIGSPTIASEVKPVVAQQGKAQAPSETTAAKSSTGNGDAGNGNGFSYSPYKGDENSHAIKTQDDVNKDLSGIPDGYSLIRLYGTDQHQTKLILDSPATKSKGWKVFAGIFDIEDGKLENCVKELVADVAGRWDRIHTVSVGNEKVNFGASPDFIVGQMDKARTMLKAAGYGGFVVTTDTLFATVDHPILCDKSDYCAVNCHPFFDQNVAASESGNFLKTQMGNLRSKLAKKDQRIVITETGWPFQGTPNGAGVPSRDNQKAAIRSIKDAFKSNPQDVILFNSFNRLWIADNENTHEAEKFWGFLGDESDGNYHKAPSEIS</sequence>
<feature type="compositionally biased region" description="Polar residues" evidence="4">
    <location>
        <begin position="82"/>
        <end position="94"/>
    </location>
</feature>
<dbReference type="InterPro" id="IPR017853">
    <property type="entry name" value="GH"/>
</dbReference>
<organism evidence="6 7">
    <name type="scientific">Amylocarpus encephaloides</name>
    <dbReference type="NCBI Taxonomy" id="45428"/>
    <lineage>
        <taxon>Eukaryota</taxon>
        <taxon>Fungi</taxon>
        <taxon>Dikarya</taxon>
        <taxon>Ascomycota</taxon>
        <taxon>Pezizomycotina</taxon>
        <taxon>Leotiomycetes</taxon>
        <taxon>Helotiales</taxon>
        <taxon>Helotiales incertae sedis</taxon>
        <taxon>Amylocarpus</taxon>
    </lineage>
</organism>
<evidence type="ECO:0000256" key="3">
    <source>
        <dbReference type="ARBA" id="ARBA00022801"/>
    </source>
</evidence>
<evidence type="ECO:0000313" key="7">
    <source>
        <dbReference type="Proteomes" id="UP000824998"/>
    </source>
</evidence>
<evidence type="ECO:0000256" key="1">
    <source>
        <dbReference type="ARBA" id="ARBA00004196"/>
    </source>
</evidence>
<protein>
    <submittedName>
        <fullName evidence="6">Family 17 glucosidase SCW10</fullName>
    </submittedName>
</protein>
<dbReference type="GO" id="GO:0009986">
    <property type="term" value="C:cell surface"/>
    <property type="evidence" value="ECO:0007669"/>
    <property type="project" value="TreeGrafter"/>
</dbReference>
<dbReference type="InterPro" id="IPR050732">
    <property type="entry name" value="Beta-glucan_modifiers"/>
</dbReference>
<comment type="caution">
    <text evidence="6">The sequence shown here is derived from an EMBL/GenBank/DDBJ whole genome shotgun (WGS) entry which is preliminary data.</text>
</comment>
<feature type="region of interest" description="Disordered" evidence="4">
    <location>
        <begin position="72"/>
        <end position="114"/>
    </location>
</feature>
<evidence type="ECO:0000256" key="5">
    <source>
        <dbReference type="SAM" id="SignalP"/>
    </source>
</evidence>
<evidence type="ECO:0000256" key="2">
    <source>
        <dbReference type="ARBA" id="ARBA00008773"/>
    </source>
</evidence>
<dbReference type="AlphaFoldDB" id="A0A9P8CA80"/>
<feature type="chain" id="PRO_5040441510" evidence="5">
    <location>
        <begin position="20"/>
        <end position="378"/>
    </location>
</feature>
<evidence type="ECO:0000256" key="4">
    <source>
        <dbReference type="SAM" id="MobiDB-lite"/>
    </source>
</evidence>
<dbReference type="PANTHER" id="PTHR16631">
    <property type="entry name" value="GLUCAN 1,3-BETA-GLUCOSIDASE"/>
    <property type="match status" value="1"/>
</dbReference>
<proteinExistence type="inferred from homology"/>
<dbReference type="SUPFAM" id="SSF51445">
    <property type="entry name" value="(Trans)glycosidases"/>
    <property type="match status" value="1"/>
</dbReference>
<dbReference type="Proteomes" id="UP000824998">
    <property type="component" value="Unassembled WGS sequence"/>
</dbReference>
<dbReference type="PANTHER" id="PTHR16631:SF14">
    <property type="entry name" value="FAMILY 17 GLUCOSIDASE SCW10-RELATED"/>
    <property type="match status" value="1"/>
</dbReference>
<dbReference type="GO" id="GO:0042973">
    <property type="term" value="F:glucan endo-1,3-beta-D-glucosidase activity"/>
    <property type="evidence" value="ECO:0007669"/>
    <property type="project" value="TreeGrafter"/>
</dbReference>
<keyword evidence="5" id="KW-0732">Signal</keyword>
<keyword evidence="7" id="KW-1185">Reference proteome</keyword>
<dbReference type="GO" id="GO:0071555">
    <property type="term" value="P:cell wall organization"/>
    <property type="evidence" value="ECO:0007669"/>
    <property type="project" value="TreeGrafter"/>
</dbReference>
<gene>
    <name evidence="6" type="ORF">BJ875DRAFT_480929</name>
</gene>
<comment type="subcellular location">
    <subcellularLocation>
        <location evidence="1">Cell envelope</location>
    </subcellularLocation>
</comment>
<comment type="similarity">
    <text evidence="2">Belongs to the glycosyl hydrolase 17 family.</text>
</comment>
<dbReference type="GO" id="GO:0005576">
    <property type="term" value="C:extracellular region"/>
    <property type="evidence" value="ECO:0007669"/>
    <property type="project" value="TreeGrafter"/>
</dbReference>
<reference evidence="6" key="1">
    <citation type="journal article" date="2021" name="IMA Fungus">
        <title>Genomic characterization of three marine fungi, including Emericellopsis atlantica sp. nov. with signatures of a generalist lifestyle and marine biomass degradation.</title>
        <authorList>
            <person name="Hagestad O.C."/>
            <person name="Hou L."/>
            <person name="Andersen J.H."/>
            <person name="Hansen E.H."/>
            <person name="Altermark B."/>
            <person name="Li C."/>
            <person name="Kuhnert E."/>
            <person name="Cox R.J."/>
            <person name="Crous P.W."/>
            <person name="Spatafora J.W."/>
            <person name="Lail K."/>
            <person name="Amirebrahimi M."/>
            <person name="Lipzen A."/>
            <person name="Pangilinan J."/>
            <person name="Andreopoulos W."/>
            <person name="Hayes R.D."/>
            <person name="Ng V."/>
            <person name="Grigoriev I.V."/>
            <person name="Jackson S.A."/>
            <person name="Sutton T.D.S."/>
            <person name="Dobson A.D.W."/>
            <person name="Rama T."/>
        </authorList>
    </citation>
    <scope>NUCLEOTIDE SEQUENCE</scope>
    <source>
        <strain evidence="6">TRa018bII</strain>
    </source>
</reference>
<dbReference type="GO" id="GO:0009277">
    <property type="term" value="C:fungal-type cell wall"/>
    <property type="evidence" value="ECO:0007669"/>
    <property type="project" value="TreeGrafter"/>
</dbReference>
<feature type="signal peptide" evidence="5">
    <location>
        <begin position="1"/>
        <end position="19"/>
    </location>
</feature>
<name>A0A9P8CA80_9HELO</name>
<accession>A0A9P8CA80</accession>
<dbReference type="EMBL" id="MU251379">
    <property type="protein sequence ID" value="KAG9237871.1"/>
    <property type="molecule type" value="Genomic_DNA"/>
</dbReference>
<dbReference type="Gene3D" id="3.20.20.80">
    <property type="entry name" value="Glycosidases"/>
    <property type="match status" value="1"/>
</dbReference>
<dbReference type="OrthoDB" id="941679at2759"/>
<evidence type="ECO:0000313" key="6">
    <source>
        <dbReference type="EMBL" id="KAG9237871.1"/>
    </source>
</evidence>
<keyword evidence="3" id="KW-0378">Hydrolase</keyword>